<dbReference type="Gene3D" id="3.40.50.2300">
    <property type="match status" value="1"/>
</dbReference>
<dbReference type="SUPFAM" id="SSF46689">
    <property type="entry name" value="Homeodomain-like"/>
    <property type="match status" value="1"/>
</dbReference>
<keyword evidence="6" id="KW-0547">Nucleotide-binding</keyword>
<dbReference type="Gene3D" id="1.10.8.60">
    <property type="match status" value="1"/>
</dbReference>
<evidence type="ECO:0000256" key="14">
    <source>
        <dbReference type="ARBA" id="ARBA00029881"/>
    </source>
</evidence>
<dbReference type="PANTHER" id="PTHR32071:SF95">
    <property type="entry name" value="DNA-BINDING TRANSCRIPTIONAL REGULATOR NTRC"/>
    <property type="match status" value="1"/>
</dbReference>
<dbReference type="RefSeq" id="WP_382165498.1">
    <property type="nucleotide sequence ID" value="NZ_JBHTBR010000002.1"/>
</dbReference>
<dbReference type="InterPro" id="IPR003593">
    <property type="entry name" value="AAA+_ATPase"/>
</dbReference>
<dbReference type="SMART" id="SM00448">
    <property type="entry name" value="REC"/>
    <property type="match status" value="1"/>
</dbReference>
<dbReference type="PROSITE" id="PS00676">
    <property type="entry name" value="SIGMA54_INTERACT_2"/>
    <property type="match status" value="1"/>
</dbReference>
<dbReference type="InterPro" id="IPR027417">
    <property type="entry name" value="P-loop_NTPase"/>
</dbReference>
<evidence type="ECO:0000256" key="13">
    <source>
        <dbReference type="ARBA" id="ARBA00023231"/>
    </source>
</evidence>
<evidence type="ECO:0000313" key="20">
    <source>
        <dbReference type="EMBL" id="MFC7290533.1"/>
    </source>
</evidence>
<dbReference type="InterPro" id="IPR009057">
    <property type="entry name" value="Homeodomain-like_sf"/>
</dbReference>
<dbReference type="PROSITE" id="PS00688">
    <property type="entry name" value="SIGMA54_INTERACT_3"/>
    <property type="match status" value="1"/>
</dbReference>
<dbReference type="Pfam" id="PF00158">
    <property type="entry name" value="Sigma54_activat"/>
    <property type="match status" value="1"/>
</dbReference>
<dbReference type="Gene3D" id="3.40.50.300">
    <property type="entry name" value="P-loop containing nucleotide triphosphate hydrolases"/>
    <property type="match status" value="1"/>
</dbReference>
<keyword evidence="7" id="KW-0067">ATP-binding</keyword>
<dbReference type="SMART" id="SM00382">
    <property type="entry name" value="AAA"/>
    <property type="match status" value="1"/>
</dbReference>
<dbReference type="Pfam" id="PF00072">
    <property type="entry name" value="Response_reg"/>
    <property type="match status" value="1"/>
</dbReference>
<name>A0ABW2IHX6_9PROT</name>
<evidence type="ECO:0000259" key="19">
    <source>
        <dbReference type="PROSITE" id="PS50110"/>
    </source>
</evidence>
<reference evidence="21" key="1">
    <citation type="journal article" date="2019" name="Int. J. Syst. Evol. Microbiol.">
        <title>The Global Catalogue of Microorganisms (GCM) 10K type strain sequencing project: providing services to taxonomists for standard genome sequencing and annotation.</title>
        <authorList>
            <consortium name="The Broad Institute Genomics Platform"/>
            <consortium name="The Broad Institute Genome Sequencing Center for Infectious Disease"/>
            <person name="Wu L."/>
            <person name="Ma J."/>
        </authorList>
    </citation>
    <scope>NUCLEOTIDE SEQUENCE [LARGE SCALE GENOMIC DNA]</scope>
    <source>
        <strain evidence="21">CCUG 51308</strain>
    </source>
</reference>
<gene>
    <name evidence="20" type="ORF">ACFQS8_02800</name>
</gene>
<dbReference type="InterPro" id="IPR025943">
    <property type="entry name" value="Sigma_54_int_dom_ATP-bd_2"/>
</dbReference>
<dbReference type="PROSITE" id="PS50045">
    <property type="entry name" value="SIGMA54_INTERACT_4"/>
    <property type="match status" value="1"/>
</dbReference>
<evidence type="ECO:0000256" key="12">
    <source>
        <dbReference type="ARBA" id="ARBA00023163"/>
    </source>
</evidence>
<keyword evidence="12" id="KW-0804">Transcription</keyword>
<dbReference type="CDD" id="cd00009">
    <property type="entry name" value="AAA"/>
    <property type="match status" value="1"/>
</dbReference>
<proteinExistence type="predicted"/>
<keyword evidence="9" id="KW-0805">Transcription regulation</keyword>
<feature type="modified residue" description="4-aspartylphosphate" evidence="17">
    <location>
        <position position="54"/>
    </location>
</feature>
<comment type="function">
    <text evidence="16">Member of the two-component regulatory system NtrB/NtrC, which controls expression of the nitrogen-regulated (ntr) genes in response to nitrogen limitation. Phosphorylated NtrC binds directly to DNA and stimulates the formation of open promoter-sigma54-RNA polymerase complexes.</text>
</comment>
<evidence type="ECO:0000313" key="21">
    <source>
        <dbReference type="Proteomes" id="UP001596492"/>
    </source>
</evidence>
<dbReference type="PROSITE" id="PS50110">
    <property type="entry name" value="RESPONSE_REGULATORY"/>
    <property type="match status" value="1"/>
</dbReference>
<evidence type="ECO:0000256" key="7">
    <source>
        <dbReference type="ARBA" id="ARBA00022840"/>
    </source>
</evidence>
<evidence type="ECO:0000256" key="2">
    <source>
        <dbReference type="ARBA" id="ARBA00019059"/>
    </source>
</evidence>
<keyword evidence="5 17" id="KW-0597">Phosphoprotein</keyword>
<dbReference type="InterPro" id="IPR011006">
    <property type="entry name" value="CheY-like_superfamily"/>
</dbReference>
<evidence type="ECO:0000256" key="17">
    <source>
        <dbReference type="PROSITE-ProRule" id="PRU00169"/>
    </source>
</evidence>
<dbReference type="EMBL" id="JBHTBR010000002">
    <property type="protein sequence ID" value="MFC7290533.1"/>
    <property type="molecule type" value="Genomic_DNA"/>
</dbReference>
<dbReference type="PRINTS" id="PR01590">
    <property type="entry name" value="HTHFIS"/>
</dbReference>
<evidence type="ECO:0000256" key="15">
    <source>
        <dbReference type="ARBA" id="ARBA00031910"/>
    </source>
</evidence>
<keyword evidence="13" id="KW-0535">Nitrogen fixation</keyword>
<dbReference type="Pfam" id="PF25601">
    <property type="entry name" value="AAA_lid_14"/>
    <property type="match status" value="1"/>
</dbReference>
<evidence type="ECO:0000259" key="18">
    <source>
        <dbReference type="PROSITE" id="PS50045"/>
    </source>
</evidence>
<dbReference type="Pfam" id="PF02954">
    <property type="entry name" value="HTH_8"/>
    <property type="match status" value="1"/>
</dbReference>
<dbReference type="SUPFAM" id="SSF52172">
    <property type="entry name" value="CheY-like"/>
    <property type="match status" value="1"/>
</dbReference>
<dbReference type="InterPro" id="IPR001789">
    <property type="entry name" value="Sig_transdc_resp-reg_receiver"/>
</dbReference>
<keyword evidence="8" id="KW-0902">Two-component regulatory system</keyword>
<protein>
    <recommendedName>
        <fullName evidence="2">DNA-binding transcriptional regulator NtrC</fullName>
    </recommendedName>
    <alternativeName>
        <fullName evidence="14">Nitrogen regulation protein NR(I)</fullName>
    </alternativeName>
    <alternativeName>
        <fullName evidence="15">Nitrogen regulator I</fullName>
    </alternativeName>
</protein>
<keyword evidence="4" id="KW-0678">Repressor</keyword>
<evidence type="ECO:0000256" key="3">
    <source>
        <dbReference type="ARBA" id="ARBA00022490"/>
    </source>
</evidence>
<evidence type="ECO:0000256" key="6">
    <source>
        <dbReference type="ARBA" id="ARBA00022741"/>
    </source>
</evidence>
<keyword evidence="21" id="KW-1185">Reference proteome</keyword>
<evidence type="ECO:0000256" key="10">
    <source>
        <dbReference type="ARBA" id="ARBA00023125"/>
    </source>
</evidence>
<comment type="subcellular location">
    <subcellularLocation>
        <location evidence="1">Cytoplasm</location>
    </subcellularLocation>
</comment>
<feature type="domain" description="Sigma-54 factor interaction" evidence="18">
    <location>
        <begin position="142"/>
        <end position="366"/>
    </location>
</feature>
<dbReference type="Gene3D" id="1.10.10.60">
    <property type="entry name" value="Homeodomain-like"/>
    <property type="match status" value="1"/>
</dbReference>
<evidence type="ECO:0000256" key="1">
    <source>
        <dbReference type="ARBA" id="ARBA00004496"/>
    </source>
</evidence>
<sequence>MSGPTILVADDDSSVRLVISQTLAQEGYHVRSTNTASTLWKWIEAGEGDLLITDVYMPDESIFDLMPKIRQARPELPIIVISGQSTVLTATMAADHGVYDYMPKPFDIDALAVSVKRALQKRSIKGIEPASRKAEKDEALPLIGRSTPMQNVYRVIARVMNTDLTVLIEGESGTGKDLCASAVHDLGKRKNGPFVAVSLAALQKEQVEADLFGVANENGASTSGRVGEANGGTLYLDEVGDMPLEAQTRLLRFLQDGQYSSHGGGPVRQSDVRIVASTKHDLRTLVEQGLFREDLYYRLNVVSLSLPPLRERKEDVLELASAFLVRAKREGLPEKQLDKSAFDLLTAYDWPGNVRELENLIRRLAALSPEPVISAREIEREMRSGVKQAKETDAFEAEVEALLARHFMARLSLAGDADGTVYPNVIEQVERPLLKLALAATNGNKVRAAALLGLNRNTLRSKINSLGLSDEE</sequence>
<keyword evidence="10" id="KW-0238">DNA-binding</keyword>
<comment type="caution">
    <text evidence="20">The sequence shown here is derived from an EMBL/GenBank/DDBJ whole genome shotgun (WGS) entry which is preliminary data.</text>
</comment>
<evidence type="ECO:0000256" key="4">
    <source>
        <dbReference type="ARBA" id="ARBA00022491"/>
    </source>
</evidence>
<evidence type="ECO:0000256" key="11">
    <source>
        <dbReference type="ARBA" id="ARBA00023159"/>
    </source>
</evidence>
<dbReference type="SUPFAM" id="SSF52540">
    <property type="entry name" value="P-loop containing nucleoside triphosphate hydrolases"/>
    <property type="match status" value="1"/>
</dbReference>
<organism evidence="20 21">
    <name type="scientific">Hirschia litorea</name>
    <dbReference type="NCBI Taxonomy" id="1199156"/>
    <lineage>
        <taxon>Bacteria</taxon>
        <taxon>Pseudomonadati</taxon>
        <taxon>Pseudomonadota</taxon>
        <taxon>Alphaproteobacteria</taxon>
        <taxon>Hyphomonadales</taxon>
        <taxon>Hyphomonadaceae</taxon>
        <taxon>Hirschia</taxon>
    </lineage>
</organism>
<dbReference type="InterPro" id="IPR002197">
    <property type="entry name" value="HTH_Fis"/>
</dbReference>
<keyword evidence="11" id="KW-0010">Activator</keyword>
<keyword evidence="3" id="KW-0963">Cytoplasm</keyword>
<evidence type="ECO:0000256" key="8">
    <source>
        <dbReference type="ARBA" id="ARBA00023012"/>
    </source>
</evidence>
<dbReference type="InterPro" id="IPR025944">
    <property type="entry name" value="Sigma_54_int_dom_CS"/>
</dbReference>
<evidence type="ECO:0000256" key="9">
    <source>
        <dbReference type="ARBA" id="ARBA00023015"/>
    </source>
</evidence>
<dbReference type="PANTHER" id="PTHR32071">
    <property type="entry name" value="TRANSCRIPTIONAL REGULATORY PROTEIN"/>
    <property type="match status" value="1"/>
</dbReference>
<accession>A0ABW2IHX6</accession>
<dbReference type="Proteomes" id="UP001596492">
    <property type="component" value="Unassembled WGS sequence"/>
</dbReference>
<evidence type="ECO:0000256" key="5">
    <source>
        <dbReference type="ARBA" id="ARBA00022553"/>
    </source>
</evidence>
<feature type="domain" description="Response regulatory" evidence="19">
    <location>
        <begin position="5"/>
        <end position="119"/>
    </location>
</feature>
<dbReference type="InterPro" id="IPR058031">
    <property type="entry name" value="AAA_lid_NorR"/>
</dbReference>
<dbReference type="InterPro" id="IPR002078">
    <property type="entry name" value="Sigma_54_int"/>
</dbReference>
<evidence type="ECO:0000256" key="16">
    <source>
        <dbReference type="ARBA" id="ARBA00043886"/>
    </source>
</evidence>